<dbReference type="KEGG" id="ccb:Clocel_1136"/>
<dbReference type="OrthoDB" id="2678776at2"/>
<dbReference type="eggNOG" id="ENOG5032XHW">
    <property type="taxonomic scope" value="Bacteria"/>
</dbReference>
<evidence type="ECO:0000313" key="2">
    <source>
        <dbReference type="Proteomes" id="UP000002730"/>
    </source>
</evidence>
<gene>
    <name evidence="1" type="ordered locus">Clocel_1136</name>
</gene>
<proteinExistence type="predicted"/>
<accession>D9SU54</accession>
<dbReference type="HOGENOM" id="CLU_147413_0_0_9"/>
<dbReference type="InterPro" id="IPR046644">
    <property type="entry name" value="DUF6756"/>
</dbReference>
<reference evidence="1 2" key="1">
    <citation type="submission" date="2010-08" db="EMBL/GenBank/DDBJ databases">
        <title>Complete sequence of Clostridium cellulovorans 743B.</title>
        <authorList>
            <consortium name="US DOE Joint Genome Institute"/>
            <person name="Lucas S."/>
            <person name="Copeland A."/>
            <person name="Lapidus A."/>
            <person name="Cheng J.-F."/>
            <person name="Bruce D."/>
            <person name="Goodwin L."/>
            <person name="Pitluck S."/>
            <person name="Chertkov O."/>
            <person name="Detter J.C."/>
            <person name="Han C."/>
            <person name="Tapia R."/>
            <person name="Land M."/>
            <person name="Hauser L."/>
            <person name="Chang Y.-J."/>
            <person name="Jeffries C."/>
            <person name="Kyrpides N."/>
            <person name="Ivanova N."/>
            <person name="Mikhailova N."/>
            <person name="Hemme C.L."/>
            <person name="Woyke T."/>
        </authorList>
    </citation>
    <scope>NUCLEOTIDE SEQUENCE [LARGE SCALE GENOMIC DNA]</scope>
    <source>
        <strain evidence="2">ATCC 35296 / DSM 3052 / OCM 3 / 743B</strain>
    </source>
</reference>
<dbReference type="RefSeq" id="WP_010076256.1">
    <property type="nucleotide sequence ID" value="NC_014393.1"/>
</dbReference>
<dbReference type="Proteomes" id="UP000002730">
    <property type="component" value="Chromosome"/>
</dbReference>
<protein>
    <submittedName>
        <fullName evidence="1">Uncharacterized protein</fullName>
    </submittedName>
</protein>
<dbReference type="AlphaFoldDB" id="D9SU54"/>
<keyword evidence="2" id="KW-1185">Reference proteome</keyword>
<sequence length="142" mass="16941">MWTIYEQIRVAIRELSIKVEELSKEETSNIVNSIIKKYAGNEESKVFLWEKLTCRESINDKDAWKWIDDFIDSDAIMFFDLDDEERSFFFSNGHDIVNVLGETYAFEFYITNNKFEYLICFNHHDYLICSGTAQNWIQGYIK</sequence>
<name>D9SU54_CLOC7</name>
<evidence type="ECO:0000313" key="1">
    <source>
        <dbReference type="EMBL" id="ADL50892.1"/>
    </source>
</evidence>
<dbReference type="EMBL" id="CP002160">
    <property type="protein sequence ID" value="ADL50892.1"/>
    <property type="molecule type" value="Genomic_DNA"/>
</dbReference>
<organism evidence="1 2">
    <name type="scientific">Clostridium cellulovorans (strain ATCC 35296 / DSM 3052 / OCM 3 / 743B)</name>
    <dbReference type="NCBI Taxonomy" id="573061"/>
    <lineage>
        <taxon>Bacteria</taxon>
        <taxon>Bacillati</taxon>
        <taxon>Bacillota</taxon>
        <taxon>Clostridia</taxon>
        <taxon>Eubacteriales</taxon>
        <taxon>Clostridiaceae</taxon>
        <taxon>Clostridium</taxon>
    </lineage>
</organism>
<dbReference type="Pfam" id="PF20541">
    <property type="entry name" value="DUF6756"/>
    <property type="match status" value="1"/>
</dbReference>